<dbReference type="InterPro" id="IPR036186">
    <property type="entry name" value="Serpin_sf"/>
</dbReference>
<name>A0A665W1T3_ECHNA</name>
<dbReference type="AlphaFoldDB" id="A0A665W1T3"/>
<reference evidence="2" key="1">
    <citation type="submission" date="2021-04" db="EMBL/GenBank/DDBJ databases">
        <authorList>
            <consortium name="Wellcome Sanger Institute Data Sharing"/>
        </authorList>
    </citation>
    <scope>NUCLEOTIDE SEQUENCE [LARGE SCALE GENOMIC DNA]</scope>
</reference>
<evidence type="ECO:0000313" key="3">
    <source>
        <dbReference type="Proteomes" id="UP000472264"/>
    </source>
</evidence>
<feature type="domain" description="Serpin" evidence="1">
    <location>
        <begin position="71"/>
        <end position="102"/>
    </location>
</feature>
<keyword evidence="3" id="KW-1185">Reference proteome</keyword>
<dbReference type="Gene3D" id="2.10.310.10">
    <property type="entry name" value="Serpins superfamily"/>
    <property type="match status" value="1"/>
</dbReference>
<dbReference type="Pfam" id="PF00079">
    <property type="entry name" value="Serpin"/>
    <property type="match status" value="1"/>
</dbReference>
<organism evidence="2 3">
    <name type="scientific">Echeneis naucrates</name>
    <name type="common">Live sharksucker</name>
    <dbReference type="NCBI Taxonomy" id="173247"/>
    <lineage>
        <taxon>Eukaryota</taxon>
        <taxon>Metazoa</taxon>
        <taxon>Chordata</taxon>
        <taxon>Craniata</taxon>
        <taxon>Vertebrata</taxon>
        <taxon>Euteleostomi</taxon>
        <taxon>Actinopterygii</taxon>
        <taxon>Neopterygii</taxon>
        <taxon>Teleostei</taxon>
        <taxon>Neoteleostei</taxon>
        <taxon>Acanthomorphata</taxon>
        <taxon>Carangaria</taxon>
        <taxon>Carangiformes</taxon>
        <taxon>Echeneidae</taxon>
        <taxon>Echeneis</taxon>
    </lineage>
</organism>
<dbReference type="Ensembl" id="ENSENLT00000038831.1">
    <property type="protein sequence ID" value="ENSENLP00000037816.1"/>
    <property type="gene ID" value="ENSENLG00000016364.1"/>
</dbReference>
<reference evidence="2" key="3">
    <citation type="submission" date="2025-09" db="UniProtKB">
        <authorList>
            <consortium name="Ensembl"/>
        </authorList>
    </citation>
    <scope>IDENTIFICATION</scope>
</reference>
<sequence length="105" mass="12222">MRKRQENRRSSYTAYSDQLSFGTNFQLRKSHSLESLLRNSGVSSVFSHSTFENWPIFFSPLKSDIILDFSIPQRITFDRPFMLIIYDEVTGLVLIMGRVIDPIDV</sequence>
<dbReference type="SUPFAM" id="SSF56574">
    <property type="entry name" value="Serpins"/>
    <property type="match status" value="1"/>
</dbReference>
<dbReference type="InterPro" id="IPR023795">
    <property type="entry name" value="Serpin_CS"/>
</dbReference>
<evidence type="ECO:0000313" key="2">
    <source>
        <dbReference type="Ensembl" id="ENSENLP00000037816.1"/>
    </source>
</evidence>
<dbReference type="PROSITE" id="PS00284">
    <property type="entry name" value="SERPIN"/>
    <property type="match status" value="1"/>
</dbReference>
<evidence type="ECO:0000259" key="1">
    <source>
        <dbReference type="Pfam" id="PF00079"/>
    </source>
</evidence>
<dbReference type="InterPro" id="IPR023796">
    <property type="entry name" value="Serpin_dom"/>
</dbReference>
<protein>
    <recommendedName>
        <fullName evidence="1">Serpin domain-containing protein</fullName>
    </recommendedName>
</protein>
<dbReference type="Proteomes" id="UP000472264">
    <property type="component" value="Chromosome 24"/>
</dbReference>
<dbReference type="InParanoid" id="A0A665W1T3"/>
<reference evidence="2" key="2">
    <citation type="submission" date="2025-08" db="UniProtKB">
        <authorList>
            <consortium name="Ensembl"/>
        </authorList>
    </citation>
    <scope>IDENTIFICATION</scope>
</reference>
<accession>A0A665W1T3</accession>
<proteinExistence type="predicted"/>